<organism evidence="9 10">
    <name type="scientific">Corallococcus exercitus</name>
    <dbReference type="NCBI Taxonomy" id="2316736"/>
    <lineage>
        <taxon>Bacteria</taxon>
        <taxon>Pseudomonadati</taxon>
        <taxon>Myxococcota</taxon>
        <taxon>Myxococcia</taxon>
        <taxon>Myxococcales</taxon>
        <taxon>Cystobacterineae</taxon>
        <taxon>Myxococcaceae</taxon>
        <taxon>Corallococcus</taxon>
    </lineage>
</organism>
<dbReference type="Proteomes" id="UP000528460">
    <property type="component" value="Unassembled WGS sequence"/>
</dbReference>
<keyword evidence="5 7" id="KW-0472">Membrane</keyword>
<dbReference type="EMBL" id="JABFJW010000737">
    <property type="protein sequence ID" value="NOK15289.1"/>
    <property type="molecule type" value="Genomic_DNA"/>
</dbReference>
<keyword evidence="2" id="KW-0813">Transport</keyword>
<dbReference type="GO" id="GO:0005886">
    <property type="term" value="C:plasma membrane"/>
    <property type="evidence" value="ECO:0007669"/>
    <property type="project" value="TreeGrafter"/>
</dbReference>
<keyword evidence="4 7" id="KW-1133">Transmembrane helix</keyword>
<sequence length="305" mass="31637">LVVSAFEGTVVTSAMPTITRELGGDALYSWVFSAFLFASTVGVLVSGKLADRLGRKPVFFAGMGLFLLGSALCGLATSVPALVGFRVMQGLGAGALQPTTLTISADLYTLRERAAIQGLFTGAWGAANALGPLIGGWLVMHASWRWVFLVNLPVGVLSALLLHLSYRDPPRHEGTTLEPWGPVLAGSTVALLLFALEPGAAQARGLCALGAVVGTALFVWQQGRTSAPLLPAVLVRDRTVVSGIAGGLFAGALLYTMSAWVPLWMTEQGGHSPIGAGLALVPMLLGWSVGSTFGVKVLVRGGMRA</sequence>
<evidence type="ECO:0000259" key="8">
    <source>
        <dbReference type="PROSITE" id="PS50850"/>
    </source>
</evidence>
<evidence type="ECO:0000256" key="6">
    <source>
        <dbReference type="ARBA" id="ARBA00044273"/>
    </source>
</evidence>
<gene>
    <name evidence="9" type="ORF">HNS30_40430</name>
</gene>
<dbReference type="SUPFAM" id="SSF103473">
    <property type="entry name" value="MFS general substrate transporter"/>
    <property type="match status" value="1"/>
</dbReference>
<evidence type="ECO:0000256" key="4">
    <source>
        <dbReference type="ARBA" id="ARBA00022989"/>
    </source>
</evidence>
<evidence type="ECO:0000256" key="5">
    <source>
        <dbReference type="ARBA" id="ARBA00023136"/>
    </source>
</evidence>
<dbReference type="PANTHER" id="PTHR23501:SF191">
    <property type="entry name" value="VACUOLAR BASIC AMINO ACID TRANSPORTER 4"/>
    <property type="match status" value="1"/>
</dbReference>
<feature type="transmembrane region" description="Helical" evidence="7">
    <location>
        <begin position="27"/>
        <end position="46"/>
    </location>
</feature>
<dbReference type="PROSITE" id="PS50850">
    <property type="entry name" value="MFS"/>
    <property type="match status" value="1"/>
</dbReference>
<evidence type="ECO:0000313" key="9">
    <source>
        <dbReference type="EMBL" id="NOK15289.1"/>
    </source>
</evidence>
<dbReference type="Gene3D" id="1.20.1720.10">
    <property type="entry name" value="Multidrug resistance protein D"/>
    <property type="match status" value="1"/>
</dbReference>
<dbReference type="InterPro" id="IPR005829">
    <property type="entry name" value="Sugar_transporter_CS"/>
</dbReference>
<dbReference type="InterPro" id="IPR020846">
    <property type="entry name" value="MFS_dom"/>
</dbReference>
<feature type="transmembrane region" description="Helical" evidence="7">
    <location>
        <begin position="119"/>
        <end position="140"/>
    </location>
</feature>
<proteinExistence type="predicted"/>
<feature type="transmembrane region" description="Helical" evidence="7">
    <location>
        <begin position="202"/>
        <end position="220"/>
    </location>
</feature>
<accession>A0A7Y4K1W5</accession>
<keyword evidence="3 7" id="KW-0812">Transmembrane</keyword>
<evidence type="ECO:0000256" key="3">
    <source>
        <dbReference type="ARBA" id="ARBA00022692"/>
    </source>
</evidence>
<evidence type="ECO:0000256" key="2">
    <source>
        <dbReference type="ARBA" id="ARBA00022448"/>
    </source>
</evidence>
<comment type="subcellular location">
    <subcellularLocation>
        <location evidence="1">Endomembrane system</location>
        <topology evidence="1">Multi-pass membrane protein</topology>
    </subcellularLocation>
</comment>
<feature type="transmembrane region" description="Helical" evidence="7">
    <location>
        <begin position="240"/>
        <end position="262"/>
    </location>
</feature>
<feature type="domain" description="Major facilitator superfamily (MFS) profile" evidence="8">
    <location>
        <begin position="1"/>
        <end position="305"/>
    </location>
</feature>
<feature type="transmembrane region" description="Helical" evidence="7">
    <location>
        <begin position="274"/>
        <end position="299"/>
    </location>
</feature>
<feature type="transmembrane region" description="Helical" evidence="7">
    <location>
        <begin position="58"/>
        <end position="81"/>
    </location>
</feature>
<feature type="non-terminal residue" evidence="9">
    <location>
        <position position="1"/>
    </location>
</feature>
<comment type="caution">
    <text evidence="9">The sequence shown here is derived from an EMBL/GenBank/DDBJ whole genome shotgun (WGS) entry which is preliminary data.</text>
</comment>
<feature type="transmembrane region" description="Helical" evidence="7">
    <location>
        <begin position="146"/>
        <end position="165"/>
    </location>
</feature>
<feature type="non-terminal residue" evidence="9">
    <location>
        <position position="305"/>
    </location>
</feature>
<evidence type="ECO:0000313" key="10">
    <source>
        <dbReference type="Proteomes" id="UP000528460"/>
    </source>
</evidence>
<dbReference type="PANTHER" id="PTHR23501">
    <property type="entry name" value="MAJOR FACILITATOR SUPERFAMILY"/>
    <property type="match status" value="1"/>
</dbReference>
<dbReference type="GO" id="GO:0012505">
    <property type="term" value="C:endomembrane system"/>
    <property type="evidence" value="ECO:0007669"/>
    <property type="project" value="UniProtKB-SubCell"/>
</dbReference>
<dbReference type="InterPro" id="IPR011701">
    <property type="entry name" value="MFS"/>
</dbReference>
<evidence type="ECO:0000256" key="1">
    <source>
        <dbReference type="ARBA" id="ARBA00004127"/>
    </source>
</evidence>
<protein>
    <recommendedName>
        <fullName evidence="6">MFS-type drug efflux transporter P55</fullName>
    </recommendedName>
</protein>
<evidence type="ECO:0000256" key="7">
    <source>
        <dbReference type="SAM" id="Phobius"/>
    </source>
</evidence>
<dbReference type="Pfam" id="PF07690">
    <property type="entry name" value="MFS_1"/>
    <property type="match status" value="1"/>
</dbReference>
<dbReference type="InterPro" id="IPR036259">
    <property type="entry name" value="MFS_trans_sf"/>
</dbReference>
<dbReference type="AlphaFoldDB" id="A0A7Y4K1W5"/>
<name>A0A7Y4K1W5_9BACT</name>
<dbReference type="PROSITE" id="PS00216">
    <property type="entry name" value="SUGAR_TRANSPORT_1"/>
    <property type="match status" value="1"/>
</dbReference>
<dbReference type="GO" id="GO:0022857">
    <property type="term" value="F:transmembrane transporter activity"/>
    <property type="evidence" value="ECO:0007669"/>
    <property type="project" value="InterPro"/>
</dbReference>
<reference evidence="9 10" key="1">
    <citation type="submission" date="2020-05" db="EMBL/GenBank/DDBJ databases">
        <authorList>
            <person name="Whitworth D."/>
        </authorList>
    </citation>
    <scope>NUCLEOTIDE SEQUENCE [LARGE SCALE GENOMIC DNA]</scope>
    <source>
        <strain evidence="9 10">CA046A</strain>
    </source>
</reference>